<dbReference type="Proteomes" id="UP001597052">
    <property type="component" value="Unassembled WGS sequence"/>
</dbReference>
<protein>
    <submittedName>
        <fullName evidence="1">Rod-determining factor RdfA</fullName>
    </submittedName>
</protein>
<comment type="caution">
    <text evidence="1">The sequence shown here is derived from an EMBL/GenBank/DDBJ whole genome shotgun (WGS) entry which is preliminary data.</text>
</comment>
<name>A0ABD6D6U6_9EURY</name>
<dbReference type="RefSeq" id="WP_256396926.1">
    <property type="nucleotide sequence ID" value="NZ_JANHDJ010000005.1"/>
</dbReference>
<evidence type="ECO:0000313" key="1">
    <source>
        <dbReference type="EMBL" id="MFD1641470.1"/>
    </source>
</evidence>
<sequence length="219" mass="24021">MEGWASMVTKVRRVIETYSLEGLGEELAARWVGDGYERESLRALADRFNRRVLEASMESAGLSPLDGEVDNTYRLLTDDDVSAGMETQARRRLEREGVDPETMTGDFVSHQAIHTFLTSDLEIEPPEGPSAADRLEADRETIQRLQSRLEAVTDDTIGRLDRAEELTIGSFSVLVDVQVFCEDCGQQYGIGELLAAGGCQCELSADPSEDSGVDPSNNG</sequence>
<gene>
    <name evidence="1" type="primary">rdfA</name>
    <name evidence="1" type="ORF">ACFSBW_06230</name>
</gene>
<dbReference type="AlphaFoldDB" id="A0ABD6D6U6"/>
<dbReference type="InterPro" id="IPR048925">
    <property type="entry name" value="RdfA"/>
</dbReference>
<organism evidence="1 2">
    <name type="scientific">Halohasta litorea</name>
    <dbReference type="NCBI Taxonomy" id="869891"/>
    <lineage>
        <taxon>Archaea</taxon>
        <taxon>Methanobacteriati</taxon>
        <taxon>Methanobacteriota</taxon>
        <taxon>Stenosarchaea group</taxon>
        <taxon>Halobacteria</taxon>
        <taxon>Halobacteriales</taxon>
        <taxon>Haloferacaceae</taxon>
        <taxon>Halohasta</taxon>
    </lineage>
</organism>
<accession>A0ABD6D6U6</accession>
<evidence type="ECO:0000313" key="2">
    <source>
        <dbReference type="Proteomes" id="UP001597052"/>
    </source>
</evidence>
<dbReference type="Pfam" id="PF21811">
    <property type="entry name" value="RdfA"/>
    <property type="match status" value="1"/>
</dbReference>
<keyword evidence="2" id="KW-1185">Reference proteome</keyword>
<proteinExistence type="predicted"/>
<reference evidence="1 2" key="1">
    <citation type="journal article" date="2019" name="Int. J. Syst. Evol. Microbiol.">
        <title>The Global Catalogue of Microorganisms (GCM) 10K type strain sequencing project: providing services to taxonomists for standard genome sequencing and annotation.</title>
        <authorList>
            <consortium name="The Broad Institute Genomics Platform"/>
            <consortium name="The Broad Institute Genome Sequencing Center for Infectious Disease"/>
            <person name="Wu L."/>
            <person name="Ma J."/>
        </authorList>
    </citation>
    <scope>NUCLEOTIDE SEQUENCE [LARGE SCALE GENOMIC DNA]</scope>
    <source>
        <strain evidence="1 2">CGMCC 1.10593</strain>
    </source>
</reference>
<dbReference type="EMBL" id="JBHUDM010000002">
    <property type="protein sequence ID" value="MFD1641470.1"/>
    <property type="molecule type" value="Genomic_DNA"/>
</dbReference>